<accession>Q6VZ29</accession>
<dbReference type="Pfam" id="PF09372">
    <property type="entry name" value="PRANC"/>
    <property type="match status" value="1"/>
</dbReference>
<dbReference type="Gene3D" id="1.25.40.20">
    <property type="entry name" value="Ankyrin repeat-containing domain"/>
    <property type="match status" value="4"/>
</dbReference>
<proteinExistence type="predicted"/>
<feature type="domain" description="PRANC" evidence="3">
    <location>
        <begin position="421"/>
        <end position="509"/>
    </location>
</feature>
<dbReference type="SUPFAM" id="SSF48403">
    <property type="entry name" value="Ankyrin repeat"/>
    <property type="match status" value="1"/>
</dbReference>
<dbReference type="InterPro" id="IPR018272">
    <property type="entry name" value="PRANC_domain"/>
</dbReference>
<reference evidence="4 5" key="1">
    <citation type="journal article" date="2004" name="J. Virol.">
        <title>The genome of canarypox virus.</title>
        <authorList>
            <person name="Tulman E.R."/>
            <person name="Afonso C.L."/>
            <person name="Lu Z."/>
            <person name="Zsak L."/>
            <person name="Kutish G.F."/>
            <person name="Rock D.L."/>
        </authorList>
    </citation>
    <scope>NUCLEOTIDE SEQUENCE [LARGE SCALE GENOMIC DNA]</scope>
    <source>
        <strain evidence="4">ATCC VR-111</strain>
    </source>
</reference>
<keyword evidence="5" id="KW-1185">Reference proteome</keyword>
<dbReference type="PROSITE" id="PS50297">
    <property type="entry name" value="ANK_REP_REGION"/>
    <property type="match status" value="4"/>
</dbReference>
<organismHost>
    <name type="scientific">Serinus</name>
    <dbReference type="NCBI Taxonomy" id="9134"/>
</organismHost>
<evidence type="ECO:0000313" key="5">
    <source>
        <dbReference type="Proteomes" id="UP000168164"/>
    </source>
</evidence>
<dbReference type="InterPro" id="IPR002110">
    <property type="entry name" value="Ankyrin_rpt"/>
</dbReference>
<keyword evidence="2" id="KW-0040">ANK repeat</keyword>
<dbReference type="GeneID" id="2700273"/>
<dbReference type="RefSeq" id="NP_955341.1">
    <property type="nucleotide sequence ID" value="NC_005309.1"/>
</dbReference>
<gene>
    <name evidence="4" type="primary">CNPV318</name>
</gene>
<dbReference type="EMBL" id="AY318871">
    <property type="protein sequence ID" value="AAR83664.1"/>
    <property type="molecule type" value="Genomic_DNA"/>
</dbReference>
<dbReference type="Pfam" id="PF12796">
    <property type="entry name" value="Ank_2"/>
    <property type="match status" value="2"/>
</dbReference>
<dbReference type="PRINTS" id="PR01415">
    <property type="entry name" value="ANKYRIN"/>
</dbReference>
<dbReference type="InterPro" id="IPR036770">
    <property type="entry name" value="Ankyrin_rpt-contain_sf"/>
</dbReference>
<keyword evidence="1" id="KW-0677">Repeat</keyword>
<dbReference type="KEGG" id="vg:2700273"/>
<evidence type="ECO:0000256" key="2">
    <source>
        <dbReference type="ARBA" id="ARBA00023043"/>
    </source>
</evidence>
<evidence type="ECO:0000259" key="3">
    <source>
        <dbReference type="Pfam" id="PF09372"/>
    </source>
</evidence>
<dbReference type="PANTHER" id="PTHR24171">
    <property type="entry name" value="ANKYRIN REPEAT DOMAIN-CONTAINING PROTEIN 39-RELATED"/>
    <property type="match status" value="1"/>
</dbReference>
<dbReference type="SMART" id="SM00248">
    <property type="entry name" value="ANK"/>
    <property type="match status" value="7"/>
</dbReference>
<sequence length="514" mass="58644">MNELQKQDQKQKQKQYRFNSTLKKAILNEDRKKLLRMLTKGMDKEVSLLLAVEYRCTWFVKVLLDKGADPNYKDAILCMTPLHVISMFVSLKRLYKTGSISHFISSYVYAPLTENFEKNSINVAEVLLLHGANINDVNLIDQSPLNVAINSNNLSMVKFLLSKGADIGFSDIRGKTPLHHCFQHTYINLGIAKELLSRNANPNMKDIFGSSVLEYALTHTNDAESTSYLIEAGADVNDIYREQSMLQIATIHEREKIVKLLIDYGADINYRDDEGYSSLHYAVSDPDLIEIANLPYIPDVAKILVENGADVNITDNLLETPIFKTPSPAIANYLIENGADINVVNIDGYTLLSSLEPTSSSDILPIIAKFTMLCHFEKHDNNPGFIINDKTISDSKQMTRIKNKCDNEIFRLKAIKLNDGYTADIFLYCRDIDLLARFVNNKNMLDIHKRFNIYGSYIDKTINNVKERIRILNNAIDFVENINFFRYLPYHIKYSILSKLDNEELIKLSNTHDS</sequence>
<organism evidence="4 5">
    <name type="scientific">Canarypox virus</name>
    <name type="common">CNPV</name>
    <dbReference type="NCBI Taxonomy" id="44088"/>
    <lineage>
        <taxon>Viruses</taxon>
        <taxon>Varidnaviria</taxon>
        <taxon>Bamfordvirae</taxon>
        <taxon>Nucleocytoviricota</taxon>
        <taxon>Pokkesviricetes</taxon>
        <taxon>Chitovirales</taxon>
        <taxon>Poxviridae</taxon>
        <taxon>Chordopoxvirinae</taxon>
        <taxon>Avipoxvirus</taxon>
        <taxon>Avipoxvirus canarypox</taxon>
    </lineage>
</organism>
<dbReference type="OrthoDB" id="2010at10239"/>
<dbReference type="GO" id="GO:0004842">
    <property type="term" value="F:ubiquitin-protein transferase activity"/>
    <property type="evidence" value="ECO:0007669"/>
    <property type="project" value="TreeGrafter"/>
</dbReference>
<dbReference type="Proteomes" id="UP000168164">
    <property type="component" value="Segment"/>
</dbReference>
<dbReference type="GO" id="GO:0085020">
    <property type="term" value="P:protein K6-linked ubiquitination"/>
    <property type="evidence" value="ECO:0007669"/>
    <property type="project" value="TreeGrafter"/>
</dbReference>
<evidence type="ECO:0000256" key="1">
    <source>
        <dbReference type="ARBA" id="ARBA00022737"/>
    </source>
</evidence>
<protein>
    <submittedName>
        <fullName evidence="4">CNPV318 ankyrin repeat protein</fullName>
    </submittedName>
</protein>
<name>Q6VZ29_CNPV</name>
<evidence type="ECO:0000313" key="4">
    <source>
        <dbReference type="EMBL" id="AAR83664.1"/>
    </source>
</evidence>
<dbReference type="PANTHER" id="PTHR24171:SF8">
    <property type="entry name" value="BRCA1-ASSOCIATED RING DOMAIN PROTEIN 1"/>
    <property type="match status" value="1"/>
</dbReference>
<dbReference type="PROSITE" id="PS50088">
    <property type="entry name" value="ANK_REPEAT"/>
    <property type="match status" value="4"/>
</dbReference>